<dbReference type="Pfam" id="PF03993">
    <property type="entry name" value="DUF349"/>
    <property type="match status" value="3"/>
</dbReference>
<feature type="compositionally biased region" description="Polar residues" evidence="2">
    <location>
        <begin position="1"/>
        <end position="12"/>
    </location>
</feature>
<feature type="coiled-coil region" evidence="1">
    <location>
        <begin position="140"/>
        <end position="167"/>
    </location>
</feature>
<gene>
    <name evidence="3" type="ORF">H9907_05970</name>
</gene>
<keyword evidence="1" id="KW-0175">Coiled coil</keyword>
<feature type="compositionally biased region" description="Basic and acidic residues" evidence="2">
    <location>
        <begin position="422"/>
        <end position="432"/>
    </location>
</feature>
<organism evidence="3 4">
    <name type="scientific">Candidatus Corynebacterium intestinavium</name>
    <dbReference type="NCBI Taxonomy" id="2838531"/>
    <lineage>
        <taxon>Bacteria</taxon>
        <taxon>Bacillati</taxon>
        <taxon>Actinomycetota</taxon>
        <taxon>Actinomycetes</taxon>
        <taxon>Mycobacteriales</taxon>
        <taxon>Corynebacteriaceae</taxon>
        <taxon>Corynebacterium</taxon>
    </lineage>
</organism>
<dbReference type="Proteomes" id="UP000823907">
    <property type="component" value="Unassembled WGS sequence"/>
</dbReference>
<evidence type="ECO:0000313" key="4">
    <source>
        <dbReference type="Proteomes" id="UP000823907"/>
    </source>
</evidence>
<evidence type="ECO:0000256" key="2">
    <source>
        <dbReference type="SAM" id="MobiDB-lite"/>
    </source>
</evidence>
<accession>A0A9D2UC30</accession>
<protein>
    <submittedName>
        <fullName evidence="3">DUF349 domain-containing protein</fullName>
    </submittedName>
</protein>
<feature type="region of interest" description="Disordered" evidence="2">
    <location>
        <begin position="416"/>
        <end position="464"/>
    </location>
</feature>
<dbReference type="EMBL" id="DWUR01000098">
    <property type="protein sequence ID" value="HJD49622.1"/>
    <property type="molecule type" value="Genomic_DNA"/>
</dbReference>
<proteinExistence type="predicted"/>
<sequence>MTDKQQSSQPQTGAARPKPGPRPGPGAMPKKVKPTPGTKAQAPVPVHPVRSNPADFGRVDADGAVWLRREGHEDRVVGQWQAGAPEEGLKHFGAKFDDLATQVATLETRLSTQPEQAASIKSSASELLDGLDHAEVVGDLDALQVKLEALLRDCDKAQQDVAQAKAERKDRALRGKRALAEEAEKLGESSTEWKATGDRFRTMVDEWRGFRGLDQKTDDELWERFSRAREQFNKRRGAHFADLDKQREVARRKKEELIVAAEELQHSTRWAETSAAYRDLMDQWKAAGHAPRKVDDELWERFRAAREVFFNARKADQDARDEEFEENATKKQQLLDEYSSLIDPKAHLGNAQRLLRELQEKWDEIGYVPRAKIREFEDKIGAIEKRVTDAVEEKWRQTDPELQARVDQFFAKAKDLQQQANEAKEAAKDKLAAKLQEQADQWRQWAETAQASTKSESDSESEEN</sequence>
<name>A0A9D2UC30_9CORY</name>
<comment type="caution">
    <text evidence="3">The sequence shown here is derived from an EMBL/GenBank/DDBJ whole genome shotgun (WGS) entry which is preliminary data.</text>
</comment>
<dbReference type="AlphaFoldDB" id="A0A9D2UC30"/>
<evidence type="ECO:0000256" key="1">
    <source>
        <dbReference type="SAM" id="Coils"/>
    </source>
</evidence>
<dbReference type="InterPro" id="IPR007139">
    <property type="entry name" value="DUF349"/>
</dbReference>
<reference evidence="3" key="1">
    <citation type="journal article" date="2021" name="PeerJ">
        <title>Extensive microbial diversity within the chicken gut microbiome revealed by metagenomics and culture.</title>
        <authorList>
            <person name="Gilroy R."/>
            <person name="Ravi A."/>
            <person name="Getino M."/>
            <person name="Pursley I."/>
            <person name="Horton D.L."/>
            <person name="Alikhan N.F."/>
            <person name="Baker D."/>
            <person name="Gharbi K."/>
            <person name="Hall N."/>
            <person name="Watson M."/>
            <person name="Adriaenssens E.M."/>
            <person name="Foster-Nyarko E."/>
            <person name="Jarju S."/>
            <person name="Secka A."/>
            <person name="Antonio M."/>
            <person name="Oren A."/>
            <person name="Chaudhuri R.R."/>
            <person name="La Ragione R."/>
            <person name="Hildebrand F."/>
            <person name="Pallen M.J."/>
        </authorList>
    </citation>
    <scope>NUCLEOTIDE SEQUENCE</scope>
    <source>
        <strain evidence="3">5925</strain>
    </source>
</reference>
<evidence type="ECO:0000313" key="3">
    <source>
        <dbReference type="EMBL" id="HJD49622.1"/>
    </source>
</evidence>
<reference evidence="3" key="2">
    <citation type="submission" date="2021-04" db="EMBL/GenBank/DDBJ databases">
        <authorList>
            <person name="Gilroy R."/>
        </authorList>
    </citation>
    <scope>NUCLEOTIDE SEQUENCE</scope>
    <source>
        <strain evidence="3">5925</strain>
    </source>
</reference>
<feature type="region of interest" description="Disordered" evidence="2">
    <location>
        <begin position="1"/>
        <end position="57"/>
    </location>
</feature>